<keyword evidence="1" id="KW-0732">Signal</keyword>
<sequence>MRQSLFKLNTLSLATALGLGLLSGGALAAQDPESCRDVSMSGPGWTDIAATNAVTSTLLQGLGYSPTVDTLAVPIGFEGLKSGEVDLFLGNWMPAQKDFIAKYEDSIEIVGTNLEGAKFTLAVPKYAYDAGVTDFADLAKFGDEFREKIYGIEPGSASNEMLLDMVESGDFGLEGWSVVESGEQGTLSQVRRAVRREQFIVFLGWEPHPMNNTLEMEYLTGGDDYFGPNFGGATVRTLTRTGYSEECGNVGQLLSNLTFNLEMENEIMGYILDDGMSDNDAARKWLSENPEAIKPWLENVTTLSGEPGLPAVEASLAQK</sequence>
<dbReference type="RefSeq" id="WP_132297546.1">
    <property type="nucleotide sequence ID" value="NZ_SMFU01000014.1"/>
</dbReference>
<name>A0A4R1G517_9GAMM</name>
<feature type="domain" description="ABC-type glycine betaine transport system substrate-binding" evidence="2">
    <location>
        <begin position="37"/>
        <end position="288"/>
    </location>
</feature>
<dbReference type="CDD" id="cd13640">
    <property type="entry name" value="PBP2_ChoX"/>
    <property type="match status" value="1"/>
</dbReference>
<evidence type="ECO:0000313" key="4">
    <source>
        <dbReference type="Proteomes" id="UP000294546"/>
    </source>
</evidence>
<comment type="caution">
    <text evidence="3">The sequence shown here is derived from an EMBL/GenBank/DDBJ whole genome shotgun (WGS) entry which is preliminary data.</text>
</comment>
<dbReference type="AlphaFoldDB" id="A0A4R1G517"/>
<evidence type="ECO:0000313" key="3">
    <source>
        <dbReference type="EMBL" id="TCK02578.1"/>
    </source>
</evidence>
<gene>
    <name evidence="3" type="ORF">CLV83_4274</name>
</gene>
<dbReference type="GO" id="GO:0015871">
    <property type="term" value="P:choline transport"/>
    <property type="evidence" value="ECO:0007669"/>
    <property type="project" value="InterPro"/>
</dbReference>
<proteinExistence type="predicted"/>
<evidence type="ECO:0000259" key="2">
    <source>
        <dbReference type="Pfam" id="PF04069"/>
    </source>
</evidence>
<dbReference type="GO" id="GO:0033265">
    <property type="term" value="F:choline binding"/>
    <property type="evidence" value="ECO:0007669"/>
    <property type="project" value="InterPro"/>
</dbReference>
<dbReference type="NCBIfam" id="TIGR03414">
    <property type="entry name" value="ABC_choline_bnd"/>
    <property type="match status" value="1"/>
</dbReference>
<dbReference type="Pfam" id="PF04069">
    <property type="entry name" value="OpuAC"/>
    <property type="match status" value="1"/>
</dbReference>
<organism evidence="3 4">
    <name type="scientific">Marinobacterium mangrovicola</name>
    <dbReference type="NCBI Taxonomy" id="1476959"/>
    <lineage>
        <taxon>Bacteria</taxon>
        <taxon>Pseudomonadati</taxon>
        <taxon>Pseudomonadota</taxon>
        <taxon>Gammaproteobacteria</taxon>
        <taxon>Oceanospirillales</taxon>
        <taxon>Oceanospirillaceae</taxon>
        <taxon>Marinobacterium</taxon>
    </lineage>
</organism>
<evidence type="ECO:0000256" key="1">
    <source>
        <dbReference type="SAM" id="SignalP"/>
    </source>
</evidence>
<dbReference type="Gene3D" id="3.40.190.100">
    <property type="entry name" value="Glycine betaine-binding periplasmic protein, domain 2"/>
    <property type="match status" value="1"/>
</dbReference>
<feature type="chain" id="PRO_5020777460" evidence="1">
    <location>
        <begin position="29"/>
        <end position="319"/>
    </location>
</feature>
<dbReference type="EMBL" id="SMFU01000014">
    <property type="protein sequence ID" value="TCK02578.1"/>
    <property type="molecule type" value="Genomic_DNA"/>
</dbReference>
<dbReference type="Gene3D" id="3.40.190.10">
    <property type="entry name" value="Periplasmic binding protein-like II"/>
    <property type="match status" value="1"/>
</dbReference>
<dbReference type="InterPro" id="IPR007210">
    <property type="entry name" value="ABC_Gly_betaine_transp_sub-bd"/>
</dbReference>
<dbReference type="InterPro" id="IPR017783">
    <property type="entry name" value="ABC_choline_sub-bd"/>
</dbReference>
<keyword evidence="4" id="KW-1185">Reference proteome</keyword>
<protein>
    <submittedName>
        <fullName evidence="3">Glycine betaine/proline transport system substrate-binding protein</fullName>
    </submittedName>
</protein>
<accession>A0A4R1G517</accession>
<feature type="signal peptide" evidence="1">
    <location>
        <begin position="1"/>
        <end position="28"/>
    </location>
</feature>
<reference evidence="3 4" key="1">
    <citation type="submission" date="2019-03" db="EMBL/GenBank/DDBJ databases">
        <title>Genomic Encyclopedia of Archaeal and Bacterial Type Strains, Phase II (KMG-II): from individual species to whole genera.</title>
        <authorList>
            <person name="Goeker M."/>
        </authorList>
    </citation>
    <scope>NUCLEOTIDE SEQUENCE [LARGE SCALE GENOMIC DNA]</scope>
    <source>
        <strain evidence="3 4">DSM 27697</strain>
    </source>
</reference>
<dbReference type="GO" id="GO:0022857">
    <property type="term" value="F:transmembrane transporter activity"/>
    <property type="evidence" value="ECO:0007669"/>
    <property type="project" value="InterPro"/>
</dbReference>
<dbReference type="SUPFAM" id="SSF53850">
    <property type="entry name" value="Periplasmic binding protein-like II"/>
    <property type="match status" value="1"/>
</dbReference>
<dbReference type="OrthoDB" id="9787902at2"/>
<dbReference type="Proteomes" id="UP000294546">
    <property type="component" value="Unassembled WGS sequence"/>
</dbReference>
<dbReference type="GO" id="GO:0043190">
    <property type="term" value="C:ATP-binding cassette (ABC) transporter complex"/>
    <property type="evidence" value="ECO:0007669"/>
    <property type="project" value="InterPro"/>
</dbReference>
<dbReference type="GO" id="GO:0042597">
    <property type="term" value="C:periplasmic space"/>
    <property type="evidence" value="ECO:0007669"/>
    <property type="project" value="InterPro"/>
</dbReference>